<feature type="domain" description="Receptor ligand binding region" evidence="9">
    <location>
        <begin position="152"/>
        <end position="553"/>
    </location>
</feature>
<keyword evidence="6" id="KW-0325">Glycoprotein</keyword>
<dbReference type="InterPro" id="IPR000337">
    <property type="entry name" value="GPCR_3"/>
</dbReference>
<feature type="compositionally biased region" description="Polar residues" evidence="7">
    <location>
        <begin position="696"/>
        <end position="711"/>
    </location>
</feature>
<dbReference type="Pfam" id="PF01094">
    <property type="entry name" value="ANF_receptor"/>
    <property type="match status" value="1"/>
</dbReference>
<evidence type="ECO:0000256" key="3">
    <source>
        <dbReference type="ARBA" id="ARBA00022989"/>
    </source>
</evidence>
<feature type="compositionally biased region" description="Basic and acidic residues" evidence="7">
    <location>
        <begin position="712"/>
        <end position="725"/>
    </location>
</feature>
<dbReference type="AlphaFoldDB" id="A0AAE0WBD2"/>
<dbReference type="InterPro" id="IPR028082">
    <property type="entry name" value="Peripla_BP_I"/>
</dbReference>
<keyword evidence="5" id="KW-0675">Receptor</keyword>
<reference evidence="10" key="1">
    <citation type="journal article" date="2021" name="Genome Biol. Evol.">
        <title>A High-Quality Reference Genome for a Parasitic Bivalve with Doubly Uniparental Inheritance (Bivalvia: Unionida).</title>
        <authorList>
            <person name="Smith C.H."/>
        </authorList>
    </citation>
    <scope>NUCLEOTIDE SEQUENCE</scope>
    <source>
        <strain evidence="10">CHS0354</strain>
    </source>
</reference>
<feature type="transmembrane region" description="Helical" evidence="8">
    <location>
        <begin position="622"/>
        <end position="644"/>
    </location>
</feature>
<dbReference type="Proteomes" id="UP001195483">
    <property type="component" value="Unassembled WGS sequence"/>
</dbReference>
<evidence type="ECO:0000313" key="11">
    <source>
        <dbReference type="Proteomes" id="UP001195483"/>
    </source>
</evidence>
<reference evidence="10" key="3">
    <citation type="submission" date="2023-05" db="EMBL/GenBank/DDBJ databases">
        <authorList>
            <person name="Smith C.H."/>
        </authorList>
    </citation>
    <scope>NUCLEOTIDE SEQUENCE</scope>
    <source>
        <strain evidence="10">CHS0354</strain>
        <tissue evidence="10">Mantle</tissue>
    </source>
</reference>
<evidence type="ECO:0000256" key="2">
    <source>
        <dbReference type="ARBA" id="ARBA00022692"/>
    </source>
</evidence>
<comment type="subcellular location">
    <subcellularLocation>
        <location evidence="1">Membrane</location>
        <topology evidence="1">Multi-pass membrane protein</topology>
    </subcellularLocation>
</comment>
<evidence type="ECO:0000256" key="8">
    <source>
        <dbReference type="SAM" id="Phobius"/>
    </source>
</evidence>
<comment type="caution">
    <text evidence="10">The sequence shown here is derived from an EMBL/GenBank/DDBJ whole genome shotgun (WGS) entry which is preliminary data.</text>
</comment>
<evidence type="ECO:0000256" key="6">
    <source>
        <dbReference type="ARBA" id="ARBA00023180"/>
    </source>
</evidence>
<evidence type="ECO:0000259" key="9">
    <source>
        <dbReference type="Pfam" id="PF01094"/>
    </source>
</evidence>
<dbReference type="SUPFAM" id="SSF53822">
    <property type="entry name" value="Periplasmic binding protein-like I"/>
    <property type="match status" value="1"/>
</dbReference>
<keyword evidence="2 8" id="KW-0812">Transmembrane</keyword>
<proteinExistence type="predicted"/>
<evidence type="ECO:0000313" key="10">
    <source>
        <dbReference type="EMBL" id="KAK3607949.1"/>
    </source>
</evidence>
<evidence type="ECO:0000256" key="7">
    <source>
        <dbReference type="SAM" id="MobiDB-lite"/>
    </source>
</evidence>
<keyword evidence="4 8" id="KW-0472">Membrane</keyword>
<name>A0AAE0WBD2_9BIVA</name>
<gene>
    <name evidence="10" type="ORF">CHS0354_006544</name>
</gene>
<evidence type="ECO:0000256" key="5">
    <source>
        <dbReference type="ARBA" id="ARBA00023170"/>
    </source>
</evidence>
<reference evidence="10" key="2">
    <citation type="journal article" date="2021" name="Genome Biol. Evol.">
        <title>Developing a high-quality reference genome for a parasitic bivalve with doubly uniparental inheritance (Bivalvia: Unionida).</title>
        <authorList>
            <person name="Smith C.H."/>
        </authorList>
    </citation>
    <scope>NUCLEOTIDE SEQUENCE</scope>
    <source>
        <strain evidence="10">CHS0354</strain>
        <tissue evidence="10">Mantle</tissue>
    </source>
</reference>
<evidence type="ECO:0000256" key="4">
    <source>
        <dbReference type="ARBA" id="ARBA00023136"/>
    </source>
</evidence>
<accession>A0AAE0WBD2</accession>
<keyword evidence="3 8" id="KW-1133">Transmembrane helix</keyword>
<dbReference type="InterPro" id="IPR050726">
    <property type="entry name" value="mGluR"/>
</dbReference>
<evidence type="ECO:0000256" key="1">
    <source>
        <dbReference type="ARBA" id="ARBA00004141"/>
    </source>
</evidence>
<keyword evidence="11" id="KW-1185">Reference proteome</keyword>
<feature type="region of interest" description="Disordered" evidence="7">
    <location>
        <begin position="696"/>
        <end position="725"/>
    </location>
</feature>
<dbReference type="GO" id="GO:0004930">
    <property type="term" value="F:G protein-coupled receptor activity"/>
    <property type="evidence" value="ECO:0007669"/>
    <property type="project" value="InterPro"/>
</dbReference>
<protein>
    <recommendedName>
        <fullName evidence="9">Receptor ligand binding region domain-containing protein</fullName>
    </recommendedName>
</protein>
<dbReference type="EMBL" id="JAEAOA010000451">
    <property type="protein sequence ID" value="KAK3607949.1"/>
    <property type="molecule type" value="Genomic_DNA"/>
</dbReference>
<sequence length="725" mass="81710">MMIEKIKTLKLVFDGDFFLEIKSLLGRNVSFQSNGDVSIQSDTSVYEVFNLRRAPSEFKFFRVGEYKDKLHLNFSNIRDYDSTGKELLWPNLTKAQCSPGKVCVECILPNIPDHFAYIPGDLYVVGTVPVYENAEPLGCGKIRDRNGYQIVQSMVYAVKKINDNIAVFPKQKIGLIILNSCNNRFVITRKINDLYQNGLRMVMGYSLNMTDTSLESIGYLDLKNRILGFVGGLSSILSIPMSEILQQLKYVQISYASTNPSLSDRNLHPYFMRTVTPDNKQADVIIKILLEFKSDYIQIVYSEGSYGVGGRDTIREAAKMNKICIAQEIIVRELPDGNYYDIIEQLRNLMQKFVIIFIGLNLPLVMKALGAKSGEFMFIGSEAWGHTQSILQDNAKDFLESSLTLSLEMVQDEDVISYVQGIDPTTNRHNAWMNAYIESKLGCYYPWSYDKSKNRPCTERDKPNQTDFEMDISSIFAYNSVLALLMGADQFFKSTCGPSAKSVCPDYAANPEQLIKTLKSVKLNITKDAQMKLDTVFDDNGDGTIGYTIYYIQKDPENLGRLRYTKVGEYQPGIHFWLHRTGLGFPLVPSSCPNQVACNDCGFNTDSTPSKAPVNSEGITTIAGLGVAVAVVLIVVIILVIILIRKRRENKDNFQKQLRHGQNQRSLPKASESIYHTIPGQHDCIRTVNTAYLNDDTASGATENRSTQQEYRGNHDDFHYDDCGN</sequence>
<dbReference type="GO" id="GO:0016020">
    <property type="term" value="C:membrane"/>
    <property type="evidence" value="ECO:0007669"/>
    <property type="project" value="UniProtKB-SubCell"/>
</dbReference>
<dbReference type="InterPro" id="IPR001828">
    <property type="entry name" value="ANF_lig-bd_rcpt"/>
</dbReference>
<dbReference type="PRINTS" id="PR00248">
    <property type="entry name" value="GPCRMGR"/>
</dbReference>
<dbReference type="PANTHER" id="PTHR24060">
    <property type="entry name" value="METABOTROPIC GLUTAMATE RECEPTOR"/>
    <property type="match status" value="1"/>
</dbReference>
<dbReference type="Gene3D" id="3.40.50.2300">
    <property type="match status" value="2"/>
</dbReference>
<organism evidence="10 11">
    <name type="scientific">Potamilus streckersoni</name>
    <dbReference type="NCBI Taxonomy" id="2493646"/>
    <lineage>
        <taxon>Eukaryota</taxon>
        <taxon>Metazoa</taxon>
        <taxon>Spiralia</taxon>
        <taxon>Lophotrochozoa</taxon>
        <taxon>Mollusca</taxon>
        <taxon>Bivalvia</taxon>
        <taxon>Autobranchia</taxon>
        <taxon>Heteroconchia</taxon>
        <taxon>Palaeoheterodonta</taxon>
        <taxon>Unionida</taxon>
        <taxon>Unionoidea</taxon>
        <taxon>Unionidae</taxon>
        <taxon>Ambleminae</taxon>
        <taxon>Lampsilini</taxon>
        <taxon>Potamilus</taxon>
    </lineage>
</organism>